<reference evidence="8 9" key="1">
    <citation type="submission" date="2016-04" db="EMBL/GenBank/DDBJ databases">
        <title>Evolutionary innovation and constraint leading to complex multicellularity in the Ascomycota.</title>
        <authorList>
            <person name="Cisse O."/>
            <person name="Nguyen A."/>
            <person name="Hewitt D.A."/>
            <person name="Jedd G."/>
            <person name="Stajich J.E."/>
        </authorList>
    </citation>
    <scope>NUCLEOTIDE SEQUENCE [LARGE SCALE GENOMIC DNA]</scope>
    <source>
        <strain evidence="8 9">DAH-3</strain>
    </source>
</reference>
<evidence type="ECO:0000313" key="9">
    <source>
        <dbReference type="Proteomes" id="UP000186594"/>
    </source>
</evidence>
<dbReference type="GO" id="GO:0005576">
    <property type="term" value="C:extracellular region"/>
    <property type="evidence" value="ECO:0007669"/>
    <property type="project" value="UniProtKB-SubCell"/>
</dbReference>
<evidence type="ECO:0000256" key="6">
    <source>
        <dbReference type="SAM" id="MobiDB-lite"/>
    </source>
</evidence>
<dbReference type="Proteomes" id="UP000186594">
    <property type="component" value="Unassembled WGS sequence"/>
</dbReference>
<keyword evidence="9" id="KW-1185">Reference proteome</keyword>
<comment type="caution">
    <text evidence="5">Lacks conserved residue(s) required for the propagation of feature annotation.</text>
</comment>
<evidence type="ECO:0000313" key="8">
    <source>
        <dbReference type="EMBL" id="OLL21818.1"/>
    </source>
</evidence>
<keyword evidence="5" id="KW-0408">Iron</keyword>
<protein>
    <recommendedName>
        <fullName evidence="7">CFEM domain-containing protein</fullName>
    </recommendedName>
</protein>
<comment type="caution">
    <text evidence="8">The sequence shown here is derived from an EMBL/GenBank/DDBJ whole genome shotgun (WGS) entry which is preliminary data.</text>
</comment>
<organism evidence="8 9">
    <name type="scientific">Neolecta irregularis (strain DAH-3)</name>
    <dbReference type="NCBI Taxonomy" id="1198029"/>
    <lineage>
        <taxon>Eukaryota</taxon>
        <taxon>Fungi</taxon>
        <taxon>Dikarya</taxon>
        <taxon>Ascomycota</taxon>
        <taxon>Taphrinomycotina</taxon>
        <taxon>Neolectales</taxon>
        <taxon>Neolectaceae</taxon>
        <taxon>Neolecta</taxon>
    </lineage>
</organism>
<evidence type="ECO:0000256" key="5">
    <source>
        <dbReference type="PROSITE-ProRule" id="PRU01356"/>
    </source>
</evidence>
<dbReference type="InterPro" id="IPR008427">
    <property type="entry name" value="Extracellular_membr_CFEM_dom"/>
</dbReference>
<keyword evidence="5" id="KW-0349">Heme</keyword>
<sequence length="248" mass="24228">LLTAGTPETNNFLGAGYIDLKSVLRPLLPSLVKTRINMRTHIIILAQIASVIAAQASSSEVASVAVAPSAAASSQSSSSNTSSSGSGSDECVDRLQNAGLSAAGHACFDNGVTGSGCTSKFDTQCLCASSAYQSSVQNCILQQAPGDIPLAIAAKKSLCATPTPAPAACVAVAGAATTGSSNSSVASSGSGGSSSTGAGTPNLFPDGNPHACNAILGGCSGAGLNGVFMFKVVIGSAIAGYFTYILGA</sequence>
<evidence type="ECO:0000256" key="3">
    <source>
        <dbReference type="ARBA" id="ARBA00022729"/>
    </source>
</evidence>
<name>A0A1U7LGR7_NEOID</name>
<feature type="region of interest" description="Disordered" evidence="6">
    <location>
        <begin position="180"/>
        <end position="200"/>
    </location>
</feature>
<feature type="binding site" description="axial binding residue" evidence="5">
    <location>
        <position position="122"/>
    </location>
    <ligand>
        <name>heme</name>
        <dbReference type="ChEBI" id="CHEBI:30413"/>
    </ligand>
    <ligandPart>
        <name>Fe</name>
        <dbReference type="ChEBI" id="CHEBI:18248"/>
    </ligandPart>
</feature>
<evidence type="ECO:0000256" key="4">
    <source>
        <dbReference type="ARBA" id="ARBA00023157"/>
    </source>
</evidence>
<evidence type="ECO:0000256" key="1">
    <source>
        <dbReference type="ARBA" id="ARBA00004613"/>
    </source>
</evidence>
<proteinExistence type="predicted"/>
<dbReference type="EMBL" id="LXFE01004239">
    <property type="protein sequence ID" value="OLL21818.1"/>
    <property type="molecule type" value="Genomic_DNA"/>
</dbReference>
<evidence type="ECO:0000259" key="7">
    <source>
        <dbReference type="PROSITE" id="PS52012"/>
    </source>
</evidence>
<feature type="domain" description="CFEM" evidence="7">
    <location>
        <begin position="74"/>
        <end position="196"/>
    </location>
</feature>
<accession>A0A1U7LGR7</accession>
<keyword evidence="5" id="KW-0479">Metal-binding</keyword>
<comment type="subcellular location">
    <subcellularLocation>
        <location evidence="1">Secreted</location>
    </subcellularLocation>
</comment>
<dbReference type="GO" id="GO:0046872">
    <property type="term" value="F:metal ion binding"/>
    <property type="evidence" value="ECO:0007669"/>
    <property type="project" value="UniProtKB-UniRule"/>
</dbReference>
<dbReference type="AlphaFoldDB" id="A0A1U7LGR7"/>
<keyword evidence="2" id="KW-0964">Secreted</keyword>
<dbReference type="Pfam" id="PF05730">
    <property type="entry name" value="CFEM"/>
    <property type="match status" value="1"/>
</dbReference>
<dbReference type="PROSITE" id="PS52012">
    <property type="entry name" value="CFEM"/>
    <property type="match status" value="1"/>
</dbReference>
<keyword evidence="4" id="KW-1015">Disulfide bond</keyword>
<keyword evidence="3" id="KW-0732">Signal</keyword>
<evidence type="ECO:0000256" key="2">
    <source>
        <dbReference type="ARBA" id="ARBA00022525"/>
    </source>
</evidence>
<gene>
    <name evidence="8" type="ORF">NEOLI_001035</name>
</gene>
<feature type="non-terminal residue" evidence="8">
    <location>
        <position position="1"/>
    </location>
</feature>